<feature type="region of interest" description="Disordered" evidence="1">
    <location>
        <begin position="1"/>
        <end position="60"/>
    </location>
</feature>
<keyword evidence="2" id="KW-0472">Membrane</keyword>
<feature type="transmembrane region" description="Helical" evidence="2">
    <location>
        <begin position="66"/>
        <end position="85"/>
    </location>
</feature>
<feature type="region of interest" description="Disordered" evidence="1">
    <location>
        <begin position="123"/>
        <end position="174"/>
    </location>
</feature>
<protein>
    <submittedName>
        <fullName evidence="3">Uncharacterized protein</fullName>
    </submittedName>
</protein>
<keyword evidence="4" id="KW-1185">Reference proteome</keyword>
<name>A0ABQ0Q4N7_9PROT</name>
<feature type="compositionally biased region" description="Acidic residues" evidence="1">
    <location>
        <begin position="29"/>
        <end position="40"/>
    </location>
</feature>
<evidence type="ECO:0000256" key="2">
    <source>
        <dbReference type="SAM" id="Phobius"/>
    </source>
</evidence>
<accession>A0ABQ0Q4N7</accession>
<dbReference type="RefSeq" id="WP_264816393.1">
    <property type="nucleotide sequence ID" value="NZ_BAPV01000041.1"/>
</dbReference>
<keyword evidence="2" id="KW-1133">Transmembrane helix</keyword>
<sequence>MAAAQSSEQIERKVTQLRTPQRAGADADPALEEITQEEEDAAPRTSKMRMVGPKTKGTRRRIGSRSLPILFIGGAVIAGGGYIGLKTVTQHGVMVPFVNDHVVSPPASISAATPASGQFAFASGPGLPSASPHSREQGATPKTSASSAVAIPGPDQQGTPHAGTPQVGDTTGHGVPAALNADSQASIILDLARQIAAVKAQNEKISADLSETKQALTTLVTQSAASFGTVNGALGEIRHRVDRIDDNLQAHPAIDPAVQPLAPAASPVAPAAAAVHRASPAVPPSQASAVSKPVSPPSVPRHPYHVLSGSPTIALIAGPDGQGRIIHPAGVEAPGDDHLAGWGAIRELRQVGESWEVVTEHGVIH</sequence>
<dbReference type="Proteomes" id="UP001062776">
    <property type="component" value="Unassembled WGS sequence"/>
</dbReference>
<gene>
    <name evidence="3" type="ORF">AA0535_2246</name>
</gene>
<feature type="region of interest" description="Disordered" evidence="1">
    <location>
        <begin position="277"/>
        <end position="297"/>
    </location>
</feature>
<evidence type="ECO:0000313" key="4">
    <source>
        <dbReference type="Proteomes" id="UP001062776"/>
    </source>
</evidence>
<reference evidence="3" key="1">
    <citation type="submission" date="2013-04" db="EMBL/GenBank/DDBJ databases">
        <title>The genome sequencing project of 58 acetic acid bacteria.</title>
        <authorList>
            <person name="Okamoto-Kainuma A."/>
            <person name="Ishikawa M."/>
            <person name="Umino S."/>
            <person name="Koizumi Y."/>
            <person name="Shiwa Y."/>
            <person name="Yoshikawa H."/>
            <person name="Matsutani M."/>
            <person name="Matsushita K."/>
        </authorList>
    </citation>
    <scope>NUCLEOTIDE SEQUENCE</scope>
    <source>
        <strain evidence="3">NRIC 0535</strain>
    </source>
</reference>
<evidence type="ECO:0000256" key="1">
    <source>
        <dbReference type="SAM" id="MobiDB-lite"/>
    </source>
</evidence>
<feature type="compositionally biased region" description="Low complexity" evidence="1">
    <location>
        <begin position="277"/>
        <end position="293"/>
    </location>
</feature>
<keyword evidence="2" id="KW-0812">Transmembrane</keyword>
<organism evidence="3 4">
    <name type="scientific">Asaia krungthepensis NRIC 0535</name>
    <dbReference type="NCBI Taxonomy" id="1307925"/>
    <lineage>
        <taxon>Bacteria</taxon>
        <taxon>Pseudomonadati</taxon>
        <taxon>Pseudomonadota</taxon>
        <taxon>Alphaproteobacteria</taxon>
        <taxon>Acetobacterales</taxon>
        <taxon>Acetobacteraceae</taxon>
        <taxon>Asaia</taxon>
    </lineage>
</organism>
<proteinExistence type="predicted"/>
<evidence type="ECO:0000313" key="3">
    <source>
        <dbReference type="EMBL" id="GBQ91240.1"/>
    </source>
</evidence>
<comment type="caution">
    <text evidence="3">The sequence shown here is derived from an EMBL/GenBank/DDBJ whole genome shotgun (WGS) entry which is preliminary data.</text>
</comment>
<dbReference type="EMBL" id="BAPV01000041">
    <property type="protein sequence ID" value="GBQ91240.1"/>
    <property type="molecule type" value="Genomic_DNA"/>
</dbReference>